<dbReference type="EC" id="5.1.3.2" evidence="5 9"/>
<dbReference type="SUPFAM" id="SSF51735">
    <property type="entry name" value="NAD(P)-binding Rossmann-fold domains"/>
    <property type="match status" value="1"/>
</dbReference>
<proteinExistence type="inferred from homology"/>
<keyword evidence="9" id="KW-0119">Carbohydrate metabolism</keyword>
<sequence>MPTTNARGTILVTGGAGYIGSHTCVALLDAGIDVVVVDNLVNSRRESLARVQAITGRSLAFYEANVRDAQALERIFEAHEITGVIHFAALKAVGESVAKPIEYYRNNLDGLLAVLDVMRHHDCKQFVFSSSATVYGAPERSPIDETFPLTATNPYGQSKLIAEQILRDVAIADPSWRIAVLRYFNPVGAHDSGLIGEDPAGIPNNLMPFVAQVAVGKLAQLRVFGGDYPTPDGTGVRDYIHVVDLAHGHLKALDALVAHDKGFTVNLGTGRGYSVLEVVKAFEQACGRAVPFEIVARRPGDIAECYANPATAQSLIGWEAQYGIERMCADHWRWQEKNPRGFV</sequence>
<comment type="catalytic activity">
    <reaction evidence="1 9">
        <text>UDP-alpha-D-glucose = UDP-alpha-D-galactose</text>
        <dbReference type="Rhea" id="RHEA:22168"/>
        <dbReference type="ChEBI" id="CHEBI:58885"/>
        <dbReference type="ChEBI" id="CHEBI:66914"/>
        <dbReference type="EC" id="5.1.3.2"/>
    </reaction>
</comment>
<dbReference type="Gene3D" id="3.90.25.10">
    <property type="entry name" value="UDP-galactose 4-epimerase, domain 1"/>
    <property type="match status" value="1"/>
</dbReference>
<dbReference type="Proteomes" id="UP000245712">
    <property type="component" value="Unassembled WGS sequence"/>
</dbReference>
<accession>A0ABX5KE65</accession>
<keyword evidence="12" id="KW-1185">Reference proteome</keyword>
<comment type="pathway">
    <text evidence="3 9">Carbohydrate metabolism; galactose metabolism.</text>
</comment>
<evidence type="ECO:0000259" key="10">
    <source>
        <dbReference type="Pfam" id="PF16363"/>
    </source>
</evidence>
<evidence type="ECO:0000256" key="7">
    <source>
        <dbReference type="ARBA" id="ARBA00023027"/>
    </source>
</evidence>
<keyword evidence="7 9" id="KW-0520">NAD</keyword>
<dbReference type="InterPro" id="IPR036291">
    <property type="entry name" value="NAD(P)-bd_dom_sf"/>
</dbReference>
<evidence type="ECO:0000256" key="2">
    <source>
        <dbReference type="ARBA" id="ARBA00001911"/>
    </source>
</evidence>
<evidence type="ECO:0000313" key="11">
    <source>
        <dbReference type="EMBL" id="PVX72848.1"/>
    </source>
</evidence>
<dbReference type="Gene3D" id="3.40.50.720">
    <property type="entry name" value="NAD(P)-binding Rossmann-like Domain"/>
    <property type="match status" value="1"/>
</dbReference>
<organism evidence="11 12">
    <name type="scientific">Paraburkholderia unamae</name>
    <dbReference type="NCBI Taxonomy" id="219649"/>
    <lineage>
        <taxon>Bacteria</taxon>
        <taxon>Pseudomonadati</taxon>
        <taxon>Pseudomonadota</taxon>
        <taxon>Betaproteobacteria</taxon>
        <taxon>Burkholderiales</taxon>
        <taxon>Burkholderiaceae</taxon>
        <taxon>Paraburkholderia</taxon>
    </lineage>
</organism>
<evidence type="ECO:0000313" key="12">
    <source>
        <dbReference type="Proteomes" id="UP000245712"/>
    </source>
</evidence>
<dbReference type="Pfam" id="PF16363">
    <property type="entry name" value="GDP_Man_Dehyd"/>
    <property type="match status" value="1"/>
</dbReference>
<dbReference type="PANTHER" id="PTHR43725">
    <property type="entry name" value="UDP-GLUCOSE 4-EPIMERASE"/>
    <property type="match status" value="1"/>
</dbReference>
<keyword evidence="8 9" id="KW-0413">Isomerase</keyword>
<evidence type="ECO:0000256" key="3">
    <source>
        <dbReference type="ARBA" id="ARBA00004947"/>
    </source>
</evidence>
<dbReference type="PANTHER" id="PTHR43725:SF47">
    <property type="entry name" value="UDP-GLUCOSE 4-EPIMERASE"/>
    <property type="match status" value="1"/>
</dbReference>
<dbReference type="NCBIfam" id="TIGR01179">
    <property type="entry name" value="galE"/>
    <property type="match status" value="1"/>
</dbReference>
<name>A0ABX5KE65_9BURK</name>
<reference evidence="11 12" key="1">
    <citation type="submission" date="2018-05" db="EMBL/GenBank/DDBJ databases">
        <title>Genomic Encyclopedia of Type Strains, Phase IV (KMG-V): Genome sequencing to study the core and pangenomes of soil and plant-associated prokaryotes.</title>
        <authorList>
            <person name="Whitman W."/>
        </authorList>
    </citation>
    <scope>NUCLEOTIDE SEQUENCE [LARGE SCALE GENOMIC DNA]</scope>
    <source>
        <strain evidence="11 12">SCZa-39</strain>
    </source>
</reference>
<dbReference type="InterPro" id="IPR005886">
    <property type="entry name" value="UDP_G4E"/>
</dbReference>
<evidence type="ECO:0000256" key="6">
    <source>
        <dbReference type="ARBA" id="ARBA00018569"/>
    </source>
</evidence>
<gene>
    <name evidence="11" type="ORF">C7402_12387</name>
</gene>
<evidence type="ECO:0000256" key="8">
    <source>
        <dbReference type="ARBA" id="ARBA00023235"/>
    </source>
</evidence>
<comment type="caution">
    <text evidence="11">The sequence shown here is derived from an EMBL/GenBank/DDBJ whole genome shotgun (WGS) entry which is preliminary data.</text>
</comment>
<feature type="domain" description="NAD(P)-binding" evidence="10">
    <location>
        <begin position="11"/>
        <end position="330"/>
    </location>
</feature>
<evidence type="ECO:0000256" key="5">
    <source>
        <dbReference type="ARBA" id="ARBA00013189"/>
    </source>
</evidence>
<dbReference type="NCBIfam" id="NF007956">
    <property type="entry name" value="PRK10675.1"/>
    <property type="match status" value="1"/>
</dbReference>
<evidence type="ECO:0000256" key="4">
    <source>
        <dbReference type="ARBA" id="ARBA00007637"/>
    </source>
</evidence>
<dbReference type="InterPro" id="IPR016040">
    <property type="entry name" value="NAD(P)-bd_dom"/>
</dbReference>
<evidence type="ECO:0000256" key="1">
    <source>
        <dbReference type="ARBA" id="ARBA00000083"/>
    </source>
</evidence>
<dbReference type="CDD" id="cd05247">
    <property type="entry name" value="UDP_G4E_1_SDR_e"/>
    <property type="match status" value="1"/>
</dbReference>
<comment type="cofactor">
    <cofactor evidence="2 9">
        <name>NAD(+)</name>
        <dbReference type="ChEBI" id="CHEBI:57540"/>
    </cofactor>
</comment>
<protein>
    <recommendedName>
        <fullName evidence="6 9">UDP-glucose 4-epimerase</fullName>
        <ecNumber evidence="5 9">5.1.3.2</ecNumber>
    </recommendedName>
</protein>
<comment type="similarity">
    <text evidence="4 9">Belongs to the NAD(P)-dependent epimerase/dehydratase family.</text>
</comment>
<dbReference type="RefSeq" id="WP_116613994.1">
    <property type="nucleotide sequence ID" value="NZ_CAJZAT010000209.1"/>
</dbReference>
<dbReference type="EMBL" id="QEOB01000023">
    <property type="protein sequence ID" value="PVX72848.1"/>
    <property type="molecule type" value="Genomic_DNA"/>
</dbReference>
<evidence type="ECO:0000256" key="9">
    <source>
        <dbReference type="RuleBase" id="RU366046"/>
    </source>
</evidence>
<comment type="subunit">
    <text evidence="9">Homodimer.</text>
</comment>